<protein>
    <submittedName>
        <fullName evidence="3">Uncharacterized protein</fullName>
    </submittedName>
</protein>
<reference evidence="3" key="1">
    <citation type="submission" date="2022-11" db="UniProtKB">
        <authorList>
            <consortium name="WormBaseParasite"/>
        </authorList>
    </citation>
    <scope>IDENTIFICATION</scope>
</reference>
<feature type="region of interest" description="Disordered" evidence="1">
    <location>
        <begin position="52"/>
        <end position="157"/>
    </location>
</feature>
<evidence type="ECO:0000313" key="2">
    <source>
        <dbReference type="Proteomes" id="UP000887565"/>
    </source>
</evidence>
<keyword evidence="2" id="KW-1185">Reference proteome</keyword>
<proteinExistence type="predicted"/>
<feature type="compositionally biased region" description="Basic residues" evidence="1">
    <location>
        <begin position="147"/>
        <end position="157"/>
    </location>
</feature>
<name>A0A915L3N1_ROMCU</name>
<dbReference type="Proteomes" id="UP000887565">
    <property type="component" value="Unplaced"/>
</dbReference>
<feature type="compositionally biased region" description="Basic and acidic residues" evidence="1">
    <location>
        <begin position="99"/>
        <end position="118"/>
    </location>
</feature>
<evidence type="ECO:0000313" key="3">
    <source>
        <dbReference type="WBParaSite" id="nRc.2.0.1.t45684-RA"/>
    </source>
</evidence>
<dbReference type="WBParaSite" id="nRc.2.0.1.t45684-RA">
    <property type="protein sequence ID" value="nRc.2.0.1.t45684-RA"/>
    <property type="gene ID" value="nRc.2.0.1.g45684"/>
</dbReference>
<organism evidence="2 3">
    <name type="scientific">Romanomermis culicivorax</name>
    <name type="common">Nematode worm</name>
    <dbReference type="NCBI Taxonomy" id="13658"/>
    <lineage>
        <taxon>Eukaryota</taxon>
        <taxon>Metazoa</taxon>
        <taxon>Ecdysozoa</taxon>
        <taxon>Nematoda</taxon>
        <taxon>Enoplea</taxon>
        <taxon>Dorylaimia</taxon>
        <taxon>Mermithida</taxon>
        <taxon>Mermithoidea</taxon>
        <taxon>Mermithidae</taxon>
        <taxon>Romanomermis</taxon>
    </lineage>
</organism>
<sequence length="157" mass="17644">MLFPEHHWMDYPDMLKEEIQRILLLQLTTVPVPQIAQPAPVITQAAIQRPTALQPPVPQPPQPGTLLPPTGPMDVQTPQAPSSSAPALDHQGLPIQKPGRYEHSAKRKQHIQEEAEYHKSHKTCTTDDWCTRQTLPPSTSRTERGKMPSKRTTPHPK</sequence>
<feature type="compositionally biased region" description="Polar residues" evidence="1">
    <location>
        <begin position="76"/>
        <end position="85"/>
    </location>
</feature>
<accession>A0A915L3N1</accession>
<feature type="compositionally biased region" description="Polar residues" evidence="1">
    <location>
        <begin position="126"/>
        <end position="140"/>
    </location>
</feature>
<feature type="compositionally biased region" description="Pro residues" evidence="1">
    <location>
        <begin position="53"/>
        <end position="63"/>
    </location>
</feature>
<evidence type="ECO:0000256" key="1">
    <source>
        <dbReference type="SAM" id="MobiDB-lite"/>
    </source>
</evidence>
<dbReference type="AlphaFoldDB" id="A0A915L3N1"/>